<keyword evidence="1" id="KW-1133">Transmembrane helix</keyword>
<accession>A0AAF0FZW1</accession>
<keyword evidence="1" id="KW-0472">Membrane</keyword>
<organism evidence="2 3">
    <name type="scientific">Methanomicrobium antiquum</name>
    <dbReference type="NCBI Taxonomy" id="487686"/>
    <lineage>
        <taxon>Archaea</taxon>
        <taxon>Methanobacteriati</taxon>
        <taxon>Methanobacteriota</taxon>
        <taxon>Stenosarchaea group</taxon>
        <taxon>Methanomicrobia</taxon>
        <taxon>Methanomicrobiales</taxon>
        <taxon>Methanomicrobiaceae</taxon>
        <taxon>Methanomicrobium</taxon>
    </lineage>
</organism>
<dbReference type="AlphaFoldDB" id="A0AAF0FZW1"/>
<dbReference type="EMBL" id="CP091092">
    <property type="protein sequence ID" value="WFN37579.1"/>
    <property type="molecule type" value="Genomic_DNA"/>
</dbReference>
<dbReference type="RefSeq" id="WP_278100419.1">
    <property type="nucleotide sequence ID" value="NZ_CP091092.1"/>
</dbReference>
<protein>
    <submittedName>
        <fullName evidence="2">Uncharacterized protein</fullName>
    </submittedName>
</protein>
<keyword evidence="3" id="KW-1185">Reference proteome</keyword>
<dbReference type="GeneID" id="79949552"/>
<evidence type="ECO:0000313" key="2">
    <source>
        <dbReference type="EMBL" id="WFN37579.1"/>
    </source>
</evidence>
<dbReference type="KEGG" id="manq:L1994_04100"/>
<reference evidence="2" key="1">
    <citation type="submission" date="2022-01" db="EMBL/GenBank/DDBJ databases">
        <title>Complete genome of Methanomicrobium antiquum DSM 21220.</title>
        <authorList>
            <person name="Chen S.-C."/>
            <person name="You Y.-T."/>
            <person name="Zhou Y.-Z."/>
            <person name="Lai M.-C."/>
        </authorList>
    </citation>
    <scope>NUCLEOTIDE SEQUENCE</scope>
    <source>
        <strain evidence="2">DSM 21220</strain>
    </source>
</reference>
<evidence type="ECO:0000313" key="3">
    <source>
        <dbReference type="Proteomes" id="UP001218895"/>
    </source>
</evidence>
<name>A0AAF0FZW1_9EURY</name>
<feature type="transmembrane region" description="Helical" evidence="1">
    <location>
        <begin position="20"/>
        <end position="42"/>
    </location>
</feature>
<proteinExistence type="predicted"/>
<keyword evidence="1" id="KW-0812">Transmembrane</keyword>
<evidence type="ECO:0000256" key="1">
    <source>
        <dbReference type="SAM" id="Phobius"/>
    </source>
</evidence>
<gene>
    <name evidence="2" type="ORF">L1994_04100</name>
</gene>
<sequence length="226" mass="25082">MKKQETKKDKDRQKMLSKIFVVFILISCVIGFSLTASFFNIFKTAEQGNYVIVDYTLNFEEGIPIISSSQSVVQDAYQNGFPTALSGSLVLQAGVPQSEKIIPVEAYVYPDGMTEYALFDIELDTISNSVIGMHQGDVKKINFDFAQDLTDNMSSFAYNAIGGNFSQAQTGMLVPLAFNYYPDENGETSNNSVKLERPSVIIGKTDDALILRYGYAVADIQLREIQ</sequence>
<dbReference type="Proteomes" id="UP001218895">
    <property type="component" value="Chromosome"/>
</dbReference>